<accession>A0A1H5Y0M7</accession>
<evidence type="ECO:0000313" key="2">
    <source>
        <dbReference type="EMBL" id="APR04660.1"/>
    </source>
</evidence>
<dbReference type="Pfam" id="PF22483">
    <property type="entry name" value="Mu-transpos_C_2"/>
    <property type="match status" value="1"/>
</dbReference>
<name>A0A1H5Y0M7_9RHOO</name>
<dbReference type="Proteomes" id="UP000185739">
    <property type="component" value="Chromosome"/>
</dbReference>
<reference evidence="2 3" key="1">
    <citation type="submission" date="2016-12" db="EMBL/GenBank/DDBJ databases">
        <title>Complete genome sequence of Thauera chlorobenzoica, a Betaproteobacterium degrading haloaromatics anaerobically to CO2 and halides.</title>
        <authorList>
            <person name="Goris T."/>
            <person name="Mergelsberg M."/>
            <person name="Boll M."/>
        </authorList>
    </citation>
    <scope>NUCLEOTIDE SEQUENCE [LARGE SCALE GENOMIC DNA]</scope>
    <source>
        <strain evidence="2 3">3CB1</strain>
    </source>
</reference>
<proteinExistence type="inferred from homology"/>
<dbReference type="AlphaFoldDB" id="A0A1H5Y0M7"/>
<gene>
    <name evidence="2" type="ORF">Tchl_1806</name>
</gene>
<dbReference type="GO" id="GO:0003676">
    <property type="term" value="F:nucleic acid binding"/>
    <property type="evidence" value="ECO:0007669"/>
    <property type="project" value="InterPro"/>
</dbReference>
<evidence type="ECO:0000256" key="1">
    <source>
        <dbReference type="ARBA" id="ARBA00009277"/>
    </source>
</evidence>
<dbReference type="EMBL" id="CP018839">
    <property type="protein sequence ID" value="APR04660.1"/>
    <property type="molecule type" value="Genomic_DNA"/>
</dbReference>
<dbReference type="InterPro" id="IPR001584">
    <property type="entry name" value="Integrase_cat-core"/>
</dbReference>
<keyword evidence="3" id="KW-1185">Reference proteome</keyword>
<dbReference type="STRING" id="96773.Tchl_1806"/>
<dbReference type="InterPro" id="IPR036397">
    <property type="entry name" value="RNaseH_sf"/>
</dbReference>
<evidence type="ECO:0000313" key="3">
    <source>
        <dbReference type="Proteomes" id="UP000185739"/>
    </source>
</evidence>
<sequence length="515" mass="57420">MARRSIEMYEYRQALMRMRQGDSEREIARSKLMGRTKAARFRALAQLQGWLDPERPLPEDAEIAAALGQPKLPATARSSIAVYRPLVEQWHAQGVSGVVIHATLKREHGFTGHYSSVRRLIAQIGREQPPQTTVRLTFAPGEAAQVDFGAGPQLVDPATGAIRRSWAFVMTLCFSRHQYVEFVWDQSVRTWLGCHRRAFEWFGAVPARLIIDNAKCAITRACMHDPQVQRAYAECAEGYGFRIDACPPHDPQKKGIVEAGVKYVKGNFLPTRSFRDSADLNAQVRDWVMKEAGLRIHGTTRVRPLDTFAVERSTLLPLPAVPPDLGTWHAVTVHRDCHVSFERALYSVPFALVGKPLWLRATDAVVTVYHDFKPVATHARARRPGERRTVADHLPVAAQRFFAHDRSWCVQQAGEIGQACAQLIGRLLEDRISERLRAAQGVIALKAQYGAARLEAACERALAHDSPHYRTVKTILAGGHDLAPVSTITPEPYAGRARFARATASLFADDGPTFH</sequence>
<dbReference type="NCBIfam" id="NF033546">
    <property type="entry name" value="transpos_IS21"/>
    <property type="match status" value="1"/>
</dbReference>
<dbReference type="PANTHER" id="PTHR35004">
    <property type="entry name" value="TRANSPOSASE RV3428C-RELATED"/>
    <property type="match status" value="1"/>
</dbReference>
<dbReference type="PANTHER" id="PTHR35004:SF8">
    <property type="entry name" value="TRANSPOSASE RV3428C-RELATED"/>
    <property type="match status" value="1"/>
</dbReference>
<dbReference type="PROSITE" id="PS50994">
    <property type="entry name" value="INTEGRASE"/>
    <property type="match status" value="1"/>
</dbReference>
<dbReference type="SUPFAM" id="SSF53098">
    <property type="entry name" value="Ribonuclease H-like"/>
    <property type="match status" value="1"/>
</dbReference>
<dbReference type="Pfam" id="PF00665">
    <property type="entry name" value="rve"/>
    <property type="match status" value="1"/>
</dbReference>
<organism evidence="2 3">
    <name type="scientific">Thauera chlorobenzoica</name>
    <dbReference type="NCBI Taxonomy" id="96773"/>
    <lineage>
        <taxon>Bacteria</taxon>
        <taxon>Pseudomonadati</taxon>
        <taxon>Pseudomonadota</taxon>
        <taxon>Betaproteobacteria</taxon>
        <taxon>Rhodocyclales</taxon>
        <taxon>Zoogloeaceae</taxon>
        <taxon>Thauera</taxon>
    </lineage>
</organism>
<comment type="similarity">
    <text evidence="1">Belongs to the transposase IS21/IS408/IS1162 family.</text>
</comment>
<dbReference type="GO" id="GO:0015074">
    <property type="term" value="P:DNA integration"/>
    <property type="evidence" value="ECO:0007669"/>
    <property type="project" value="InterPro"/>
</dbReference>
<dbReference type="InterPro" id="IPR054353">
    <property type="entry name" value="IstA-like_C"/>
</dbReference>
<dbReference type="KEGG" id="tcl:Tchl_1806"/>
<protein>
    <submittedName>
        <fullName evidence="2">Mobile element protein</fullName>
    </submittedName>
</protein>
<dbReference type="Gene3D" id="3.30.420.10">
    <property type="entry name" value="Ribonuclease H-like superfamily/Ribonuclease H"/>
    <property type="match status" value="1"/>
</dbReference>
<dbReference type="InterPro" id="IPR012337">
    <property type="entry name" value="RNaseH-like_sf"/>
</dbReference>